<dbReference type="Gene3D" id="3.40.50.1980">
    <property type="entry name" value="Nitrogenase molybdenum iron protein domain"/>
    <property type="match status" value="2"/>
</dbReference>
<dbReference type="RefSeq" id="WP_201642455.1">
    <property type="nucleotide sequence ID" value="NZ_CAJHCP010000005.1"/>
</dbReference>
<dbReference type="InterPro" id="IPR002491">
    <property type="entry name" value="ABC_transptr_periplasmic_BD"/>
</dbReference>
<keyword evidence="4" id="KW-0406">Ion transport</keyword>
<comment type="subcellular location">
    <subcellularLocation>
        <location evidence="1">Cell envelope</location>
    </subcellularLocation>
</comment>
<protein>
    <submittedName>
        <fullName evidence="7">Iron(3+)-hydroxamate-binding protein FhuD</fullName>
    </submittedName>
</protein>
<keyword evidence="4" id="KW-0408">Iron</keyword>
<evidence type="ECO:0000256" key="5">
    <source>
        <dbReference type="ARBA" id="ARBA00022729"/>
    </source>
</evidence>
<evidence type="ECO:0000256" key="4">
    <source>
        <dbReference type="ARBA" id="ARBA00022496"/>
    </source>
</evidence>
<proteinExistence type="inferred from homology"/>
<reference evidence="7 8" key="1">
    <citation type="submission" date="2020-10" db="EMBL/GenBank/DDBJ databases">
        <authorList>
            <person name="Peeters C."/>
        </authorList>
    </citation>
    <scope>NUCLEOTIDE SEQUENCE [LARGE SCALE GENOMIC DNA]</scope>
    <source>
        <strain evidence="7 8">LMG 28140</strain>
    </source>
</reference>
<dbReference type="PRINTS" id="PR01715">
    <property type="entry name" value="FERRIBNDNGPP"/>
</dbReference>
<evidence type="ECO:0000256" key="3">
    <source>
        <dbReference type="ARBA" id="ARBA00022448"/>
    </source>
</evidence>
<comment type="similarity">
    <text evidence="2">Belongs to the bacterial solute-binding protein 8 family.</text>
</comment>
<keyword evidence="3" id="KW-0813">Transport</keyword>
<dbReference type="Pfam" id="PF01497">
    <property type="entry name" value="Peripla_BP_2"/>
    <property type="match status" value="1"/>
</dbReference>
<dbReference type="SUPFAM" id="SSF53807">
    <property type="entry name" value="Helical backbone' metal receptor"/>
    <property type="match status" value="1"/>
</dbReference>
<evidence type="ECO:0000256" key="2">
    <source>
        <dbReference type="ARBA" id="ARBA00008814"/>
    </source>
</evidence>
<gene>
    <name evidence="7" type="primary">fhuD_1</name>
    <name evidence="7" type="ORF">LMG28140_02341</name>
</gene>
<dbReference type="EMBL" id="CAJHCP010000005">
    <property type="protein sequence ID" value="CAD6530406.1"/>
    <property type="molecule type" value="Genomic_DNA"/>
</dbReference>
<comment type="caution">
    <text evidence="7">The sequence shown here is derived from an EMBL/GenBank/DDBJ whole genome shotgun (WGS) entry which is preliminary data.</text>
</comment>
<keyword evidence="4" id="KW-0410">Iron transport</keyword>
<dbReference type="PROSITE" id="PS50983">
    <property type="entry name" value="FE_B12_PBP"/>
    <property type="match status" value="1"/>
</dbReference>
<dbReference type="Proteomes" id="UP000598032">
    <property type="component" value="Unassembled WGS sequence"/>
</dbReference>
<dbReference type="PANTHER" id="PTHR30532">
    <property type="entry name" value="IRON III DICITRATE-BINDING PERIPLASMIC PROTEIN"/>
    <property type="match status" value="1"/>
</dbReference>
<organism evidence="7 8">
    <name type="scientific">Paraburkholderia metrosideri</name>
    <dbReference type="NCBI Taxonomy" id="580937"/>
    <lineage>
        <taxon>Bacteria</taxon>
        <taxon>Pseudomonadati</taxon>
        <taxon>Pseudomonadota</taxon>
        <taxon>Betaproteobacteria</taxon>
        <taxon>Burkholderiales</taxon>
        <taxon>Burkholderiaceae</taxon>
        <taxon>Paraburkholderia</taxon>
    </lineage>
</organism>
<accession>A0ABM8NKJ5</accession>
<evidence type="ECO:0000313" key="8">
    <source>
        <dbReference type="Proteomes" id="UP000598032"/>
    </source>
</evidence>
<evidence type="ECO:0000259" key="6">
    <source>
        <dbReference type="PROSITE" id="PS50983"/>
    </source>
</evidence>
<dbReference type="InterPro" id="IPR051313">
    <property type="entry name" value="Bact_iron-sidero_bind"/>
</dbReference>
<evidence type="ECO:0000313" key="7">
    <source>
        <dbReference type="EMBL" id="CAD6530406.1"/>
    </source>
</evidence>
<feature type="domain" description="Fe/B12 periplasmic-binding" evidence="6">
    <location>
        <begin position="49"/>
        <end position="323"/>
    </location>
</feature>
<dbReference type="PANTHER" id="PTHR30532:SF1">
    <property type="entry name" value="IRON(3+)-HYDROXAMATE-BINDING PROTEIN FHUD"/>
    <property type="match status" value="1"/>
</dbReference>
<sequence length="330" mass="35345">MTTALFRPANVIRHAHSARRRALLGRATAWAITCAVPLRARAQARVPRRVVVMNWELTETLLALGHAPIGIPLPSWYSSTIVAPPLPRGVADTGLLYQPNFEMLVALAPDLMIVTPGHASILPALQRIAPTLTLGAYMSDAHPYARLCEETRAMASAFDTDSRASALIDATTQNTQAVEQRLGLQPDRTRAPVIVAEAIDDRHLRVYGSGSLFDDMLRGIGVSNAVNPPASANHATASWTTNAAGSALVPLQRLTEVSHAGVLLISPLQPDVLTTLKKNPLWRALPAVRERRVAQLPVIAPYGGLVSMQRFVTAVEAALDTISTGRGGLA</sequence>
<keyword evidence="5" id="KW-0732">Signal</keyword>
<evidence type="ECO:0000256" key="1">
    <source>
        <dbReference type="ARBA" id="ARBA00004196"/>
    </source>
</evidence>
<keyword evidence="8" id="KW-1185">Reference proteome</keyword>
<name>A0ABM8NKJ5_9BURK</name>